<keyword evidence="2" id="KW-0812">Transmembrane</keyword>
<evidence type="ECO:0000313" key="4">
    <source>
        <dbReference type="Proteomes" id="UP001140560"/>
    </source>
</evidence>
<keyword evidence="4" id="KW-1185">Reference proteome</keyword>
<dbReference type="Proteomes" id="UP001140560">
    <property type="component" value="Unassembled WGS sequence"/>
</dbReference>
<protein>
    <submittedName>
        <fullName evidence="3">Uncharacterized protein</fullName>
    </submittedName>
</protein>
<feature type="compositionally biased region" description="Polar residues" evidence="1">
    <location>
        <begin position="1"/>
        <end position="15"/>
    </location>
</feature>
<sequence length="218" mass="24317">MATATSHDGHQTQQLPPSPRPSPPSTRRRRKKKADPFEALATTPIPSPPTSPPNERADEDSLLTKIILTPLYFISFLFSLFLVNYRDRARRTNSHSSRSLLSYFYPSTWLDPEPYQDPDDSTWSYRGSAGHVEPNEAIGPKNDKNSVDGKKKKRSWHLNKKIGKVARLEISDALEMRGTVLAAICAVLVLCSIALWMGGRWLVTSLSPSLASTNSTRV</sequence>
<dbReference type="EMBL" id="JAPEUY010000008">
    <property type="protein sequence ID" value="KAJ4370667.1"/>
    <property type="molecule type" value="Genomic_DNA"/>
</dbReference>
<evidence type="ECO:0000256" key="1">
    <source>
        <dbReference type="SAM" id="MobiDB-lite"/>
    </source>
</evidence>
<keyword evidence="2" id="KW-0472">Membrane</keyword>
<reference evidence="3" key="1">
    <citation type="submission" date="2022-10" db="EMBL/GenBank/DDBJ databases">
        <title>Tapping the CABI collections for fungal endophytes: first genome assemblies for Collariella, Neodidymelliopsis, Ascochyta clinopodiicola, Didymella pomorum, Didymosphaeria variabile, Neocosmospora piperis and Neocucurbitaria cava.</title>
        <authorList>
            <person name="Hill R."/>
        </authorList>
    </citation>
    <scope>NUCLEOTIDE SEQUENCE</scope>
    <source>
        <strain evidence="3">IMI 356814</strain>
    </source>
</reference>
<proteinExistence type="predicted"/>
<dbReference type="OrthoDB" id="4156595at2759"/>
<name>A0A9W8Y9A6_9PLEO</name>
<evidence type="ECO:0000313" key="3">
    <source>
        <dbReference type="EMBL" id="KAJ4370667.1"/>
    </source>
</evidence>
<comment type="caution">
    <text evidence="3">The sequence shown here is derived from an EMBL/GenBank/DDBJ whole genome shotgun (WGS) entry which is preliminary data.</text>
</comment>
<evidence type="ECO:0000256" key="2">
    <source>
        <dbReference type="SAM" id="Phobius"/>
    </source>
</evidence>
<keyword evidence="2" id="KW-1133">Transmembrane helix</keyword>
<feature type="region of interest" description="Disordered" evidence="1">
    <location>
        <begin position="1"/>
        <end position="57"/>
    </location>
</feature>
<dbReference type="AlphaFoldDB" id="A0A9W8Y9A6"/>
<feature type="region of interest" description="Disordered" evidence="1">
    <location>
        <begin position="131"/>
        <end position="150"/>
    </location>
</feature>
<feature type="transmembrane region" description="Helical" evidence="2">
    <location>
        <begin position="62"/>
        <end position="83"/>
    </location>
</feature>
<gene>
    <name evidence="3" type="ORF">N0V83_005188</name>
</gene>
<organism evidence="3 4">
    <name type="scientific">Neocucurbitaria cava</name>
    <dbReference type="NCBI Taxonomy" id="798079"/>
    <lineage>
        <taxon>Eukaryota</taxon>
        <taxon>Fungi</taxon>
        <taxon>Dikarya</taxon>
        <taxon>Ascomycota</taxon>
        <taxon>Pezizomycotina</taxon>
        <taxon>Dothideomycetes</taxon>
        <taxon>Pleosporomycetidae</taxon>
        <taxon>Pleosporales</taxon>
        <taxon>Pleosporineae</taxon>
        <taxon>Cucurbitariaceae</taxon>
        <taxon>Neocucurbitaria</taxon>
    </lineage>
</organism>
<accession>A0A9W8Y9A6</accession>
<feature type="transmembrane region" description="Helical" evidence="2">
    <location>
        <begin position="180"/>
        <end position="199"/>
    </location>
</feature>